<evidence type="ECO:0000313" key="4">
    <source>
        <dbReference type="Proteomes" id="UP000287746"/>
    </source>
</evidence>
<evidence type="ECO:0000259" key="1">
    <source>
        <dbReference type="PROSITE" id="PS50404"/>
    </source>
</evidence>
<dbReference type="PANTHER" id="PTHR44051">
    <property type="entry name" value="GLUTATHIONE S-TRANSFERASE-RELATED"/>
    <property type="match status" value="1"/>
</dbReference>
<dbReference type="RefSeq" id="WP_126004896.1">
    <property type="nucleotide sequence ID" value="NZ_QQYZ01000013.1"/>
</dbReference>
<proteinExistence type="predicted"/>
<dbReference type="SFLD" id="SFLDG01151">
    <property type="entry name" value="Main.2:_Nu-like"/>
    <property type="match status" value="1"/>
</dbReference>
<dbReference type="Pfam" id="PF13409">
    <property type="entry name" value="GST_N_2"/>
    <property type="match status" value="1"/>
</dbReference>
<dbReference type="SUPFAM" id="SSF52833">
    <property type="entry name" value="Thioredoxin-like"/>
    <property type="match status" value="1"/>
</dbReference>
<dbReference type="InterPro" id="IPR036282">
    <property type="entry name" value="Glutathione-S-Trfase_C_sf"/>
</dbReference>
<dbReference type="Gene3D" id="1.20.1050.10">
    <property type="match status" value="1"/>
</dbReference>
<comment type="caution">
    <text evidence="3">The sequence shown here is derived from an EMBL/GenBank/DDBJ whole genome shotgun (WGS) entry which is preliminary data.</text>
</comment>
<dbReference type="SFLD" id="SFLDS00019">
    <property type="entry name" value="Glutathione_Transferase_(cytos"/>
    <property type="match status" value="1"/>
</dbReference>
<dbReference type="CDD" id="cd03048">
    <property type="entry name" value="GST_N_Ure2p_like"/>
    <property type="match status" value="1"/>
</dbReference>
<dbReference type="InterPro" id="IPR036249">
    <property type="entry name" value="Thioredoxin-like_sf"/>
</dbReference>
<organism evidence="3 4">
    <name type="scientific">Sphingomonas koreensis</name>
    <dbReference type="NCBI Taxonomy" id="93064"/>
    <lineage>
        <taxon>Bacteria</taxon>
        <taxon>Pseudomonadati</taxon>
        <taxon>Pseudomonadota</taxon>
        <taxon>Alphaproteobacteria</taxon>
        <taxon>Sphingomonadales</taxon>
        <taxon>Sphingomonadaceae</taxon>
        <taxon>Sphingomonas</taxon>
    </lineage>
</organism>
<dbReference type="InterPro" id="IPR040079">
    <property type="entry name" value="Glutathione_S-Trfase"/>
</dbReference>
<dbReference type="PANTHER" id="PTHR44051:SF19">
    <property type="entry name" value="DISULFIDE-BOND OXIDOREDUCTASE YFCG"/>
    <property type="match status" value="1"/>
</dbReference>
<feature type="domain" description="GST C-terminal" evidence="2">
    <location>
        <begin position="90"/>
        <end position="221"/>
    </location>
</feature>
<sequence length="241" mass="26901">MIELHYVATANGMKIAIALEEMGLDYEVVDYPLFEGRHLTPEFRRLNPNCKLPVIVDRAPQGGGEPIAVFETGAILLYLAEKTGQFLPAGGAARWEAIQWLIWQVAGHGPMNGQAHHFVRYAPDGQDYGVERYTREVIRLLNVLEYRLRDSAWVGGAEYTIADMAVWHWTWASVLLGVELSEFPAVERWAGIVASRPAVIRATTNKATEVVAGNTQRRAKLSAEQWSNMFGDKMHAAARPN</sequence>
<protein>
    <submittedName>
        <fullName evidence="3">Thiol:disulfide oxidoreductase</fullName>
    </submittedName>
</protein>
<dbReference type="AlphaFoldDB" id="A0A430G1P9"/>
<dbReference type="PROSITE" id="PS50405">
    <property type="entry name" value="GST_CTER"/>
    <property type="match status" value="1"/>
</dbReference>
<dbReference type="Proteomes" id="UP000287746">
    <property type="component" value="Unassembled WGS sequence"/>
</dbReference>
<accession>A0A430G1P9</accession>
<evidence type="ECO:0000259" key="2">
    <source>
        <dbReference type="PROSITE" id="PS50405"/>
    </source>
</evidence>
<dbReference type="SUPFAM" id="SSF47616">
    <property type="entry name" value="GST C-terminal domain-like"/>
    <property type="match status" value="1"/>
</dbReference>
<name>A0A430G1P9_9SPHN</name>
<reference evidence="3 4" key="1">
    <citation type="submission" date="2018-07" db="EMBL/GenBank/DDBJ databases">
        <title>Genomic and Epidemiologic Investigation of an Indolent Hospital Outbreak.</title>
        <authorList>
            <person name="Johnson R.C."/>
            <person name="Deming C."/>
            <person name="Conlan S."/>
            <person name="Zellmer C.J."/>
            <person name="Michelin A.V."/>
            <person name="Lee-Lin S."/>
            <person name="Thomas P.J."/>
            <person name="Park M."/>
            <person name="Weingarten R.A."/>
            <person name="Less J."/>
            <person name="Dekker J.P."/>
            <person name="Frank K.M."/>
            <person name="Musser K.A."/>
            <person name="Mcquiston J.R."/>
            <person name="Henderson D.K."/>
            <person name="Lau A.F."/>
            <person name="Palmore T.N."/>
            <person name="Segre J.A."/>
        </authorList>
    </citation>
    <scope>NUCLEOTIDE SEQUENCE [LARGE SCALE GENOMIC DNA]</scope>
    <source>
        <strain evidence="3 4">SK-CDC1_0717</strain>
    </source>
</reference>
<gene>
    <name evidence="3" type="ORF">DAH66_14190</name>
</gene>
<dbReference type="InterPro" id="IPR010987">
    <property type="entry name" value="Glutathione-S-Trfase_C-like"/>
</dbReference>
<dbReference type="SFLD" id="SFLDG00358">
    <property type="entry name" value="Main_(cytGST)"/>
    <property type="match status" value="1"/>
</dbReference>
<dbReference type="Gene3D" id="3.40.30.10">
    <property type="entry name" value="Glutaredoxin"/>
    <property type="match status" value="1"/>
</dbReference>
<dbReference type="PROSITE" id="PS50404">
    <property type="entry name" value="GST_NTER"/>
    <property type="match status" value="1"/>
</dbReference>
<dbReference type="EMBL" id="QQYZ01000013">
    <property type="protein sequence ID" value="RSY82016.1"/>
    <property type="molecule type" value="Genomic_DNA"/>
</dbReference>
<dbReference type="InterPro" id="IPR004045">
    <property type="entry name" value="Glutathione_S-Trfase_N"/>
</dbReference>
<feature type="domain" description="GST N-terminal" evidence="1">
    <location>
        <begin position="1"/>
        <end position="87"/>
    </location>
</feature>
<evidence type="ECO:0000313" key="3">
    <source>
        <dbReference type="EMBL" id="RSY82016.1"/>
    </source>
</evidence>
<dbReference type="Pfam" id="PF13410">
    <property type="entry name" value="GST_C_2"/>
    <property type="match status" value="1"/>
</dbReference>